<feature type="region of interest" description="Disordered" evidence="1">
    <location>
        <begin position="690"/>
        <end position="715"/>
    </location>
</feature>
<feature type="compositionally biased region" description="Basic residues" evidence="1">
    <location>
        <begin position="439"/>
        <end position="449"/>
    </location>
</feature>
<feature type="region of interest" description="Disordered" evidence="1">
    <location>
        <begin position="800"/>
        <end position="856"/>
    </location>
</feature>
<proteinExistence type="predicted"/>
<feature type="compositionally biased region" description="Low complexity" evidence="1">
    <location>
        <begin position="622"/>
        <end position="644"/>
    </location>
</feature>
<sequence>MYHPSYASTEDPHSYPICSLLRCPFITVPHYHHHTLHSPADPSVPAIKIYDPSNVELRPRRLTDTTISEYLPSIPLTIPHPPTRGRKQSTQGSTRSRKKSKSEGIKKRTKRVSSSPSRKTAPEPLTPPIDGPASLTSTLTNGTIVGNTNVTHYPSDPDRIRKVRRKEYYGQVALAGHGGKKKKGSRSRSHSRHKSHRRHYHPPSHIQRVLAFGREIAGLPPQSRKKKHARKKPVRQRIKARIAGTHAKGQMSGENTLQVPARRSRRHRGEDWSRRSRELERGWELERGRMRLRELGWQGEMGVEGDWRGVGSRTMLDEERRKYRAGERRSSAAKAAAERHRSGSSPRRSNPSRRTSSSLHRHKYHEPLEQEVDEYGDPLRQKLDEEAMRRKEALNEAMWNYHPGEVGMARAREIEEYFKSLSSDRSLHRHHSDSSWHKSGSRHKSHSSHRTSDSSHRHKHHDPPKQKSDEHGEPLKQKSDKDDDLQKEKSDEHDDPQEQKLHKDDDPPKQEADEHHDPPKHKSDKHDDPTKEKPCKDDYSPKQKPHGNEDPPKHKSDKHHHSLKKKPHKHHDSHKHHNPPKQKPHKHKPHHYHHHHHHSRPYTPPLHPNPHHVATPSRSTIVTRDTSYSGSSSGDHSISSRSSSVVSVYAPSIAEEDRLTDALADEAPIARLTPTITQPMTTAQPMTTMPPTPLPTHHRESSTISPTNTPSTTPFYPQPSTPLYPPTTTPPTSSPVRAHIPPSGLCYPRPPGSSPVSMLGDTKRLSKRIARRAGERRERVAHLGVWARVALEDFLWGKERTRGGHPADRRRERWSVVAERGGEDEAEGGGEGVGELEGESFAELEGGEGGMGMKVDGGRMERRWVEVAGL</sequence>
<dbReference type="EMBL" id="ML996689">
    <property type="protein sequence ID" value="KAF2403351.1"/>
    <property type="molecule type" value="Genomic_DNA"/>
</dbReference>
<reference evidence="2" key="1">
    <citation type="journal article" date="2020" name="Stud. Mycol.">
        <title>101 Dothideomycetes genomes: a test case for predicting lifestyles and emergence of pathogens.</title>
        <authorList>
            <person name="Haridas S."/>
            <person name="Albert R."/>
            <person name="Binder M."/>
            <person name="Bloem J."/>
            <person name="Labutti K."/>
            <person name="Salamov A."/>
            <person name="Andreopoulos B."/>
            <person name="Baker S."/>
            <person name="Barry K."/>
            <person name="Bills G."/>
            <person name="Bluhm B."/>
            <person name="Cannon C."/>
            <person name="Castanera R."/>
            <person name="Culley D."/>
            <person name="Daum C."/>
            <person name="Ezra D."/>
            <person name="Gonzalez J."/>
            <person name="Henrissat B."/>
            <person name="Kuo A."/>
            <person name="Liang C."/>
            <person name="Lipzen A."/>
            <person name="Lutzoni F."/>
            <person name="Magnuson J."/>
            <person name="Mondo S."/>
            <person name="Nolan M."/>
            <person name="Ohm R."/>
            <person name="Pangilinan J."/>
            <person name="Park H.-J."/>
            <person name="Ramirez L."/>
            <person name="Alfaro M."/>
            <person name="Sun H."/>
            <person name="Tritt A."/>
            <person name="Yoshinaga Y."/>
            <person name="Zwiers L.-H."/>
            <person name="Turgeon B."/>
            <person name="Goodwin S."/>
            <person name="Spatafora J."/>
            <person name="Crous P."/>
            <person name="Grigoriev I."/>
        </authorList>
    </citation>
    <scope>NUCLEOTIDE SEQUENCE</scope>
    <source>
        <strain evidence="2">CBS 262.69</strain>
    </source>
</reference>
<feature type="compositionally biased region" description="Basic and acidic residues" evidence="1">
    <location>
        <begin position="463"/>
        <end position="554"/>
    </location>
</feature>
<dbReference type="PRINTS" id="PR01217">
    <property type="entry name" value="PRICHEXTENSN"/>
</dbReference>
<feature type="compositionally biased region" description="Acidic residues" evidence="1">
    <location>
        <begin position="822"/>
        <end position="846"/>
    </location>
</feature>
<feature type="region of interest" description="Disordered" evidence="1">
    <location>
        <begin position="422"/>
        <end position="644"/>
    </location>
</feature>
<feature type="compositionally biased region" description="Low complexity" evidence="1">
    <location>
        <begin position="702"/>
        <end position="715"/>
    </location>
</feature>
<feature type="region of interest" description="Disordered" evidence="1">
    <location>
        <begin position="246"/>
        <end position="277"/>
    </location>
</feature>
<feature type="compositionally biased region" description="Basic and acidic residues" evidence="1">
    <location>
        <begin position="268"/>
        <end position="277"/>
    </location>
</feature>
<evidence type="ECO:0000256" key="1">
    <source>
        <dbReference type="SAM" id="MobiDB-lite"/>
    </source>
</evidence>
<evidence type="ECO:0000313" key="3">
    <source>
        <dbReference type="Proteomes" id="UP000799640"/>
    </source>
</evidence>
<gene>
    <name evidence="2" type="ORF">EJ06DRAFT_579420</name>
</gene>
<evidence type="ECO:0000313" key="2">
    <source>
        <dbReference type="EMBL" id="KAF2403351.1"/>
    </source>
</evidence>
<protein>
    <submittedName>
        <fullName evidence="2">Uncharacterized protein</fullName>
    </submittedName>
</protein>
<feature type="compositionally biased region" description="Low complexity" evidence="1">
    <location>
        <begin position="138"/>
        <end position="151"/>
    </location>
</feature>
<organism evidence="2 3">
    <name type="scientific">Trichodelitschia bisporula</name>
    <dbReference type="NCBI Taxonomy" id="703511"/>
    <lineage>
        <taxon>Eukaryota</taxon>
        <taxon>Fungi</taxon>
        <taxon>Dikarya</taxon>
        <taxon>Ascomycota</taxon>
        <taxon>Pezizomycotina</taxon>
        <taxon>Dothideomycetes</taxon>
        <taxon>Dothideomycetes incertae sedis</taxon>
        <taxon>Phaeotrichales</taxon>
        <taxon>Phaeotrichaceae</taxon>
        <taxon>Trichodelitschia</taxon>
    </lineage>
</organism>
<accession>A0A6G1I591</accession>
<feature type="compositionally biased region" description="Basic and acidic residues" evidence="1">
    <location>
        <begin position="800"/>
        <end position="814"/>
    </location>
</feature>
<name>A0A6G1I591_9PEZI</name>
<dbReference type="AlphaFoldDB" id="A0A6G1I591"/>
<feature type="region of interest" description="Disordered" evidence="1">
    <location>
        <begin position="319"/>
        <end position="377"/>
    </location>
</feature>
<dbReference type="Proteomes" id="UP000799640">
    <property type="component" value="Unassembled WGS sequence"/>
</dbReference>
<feature type="compositionally biased region" description="Basic residues" evidence="1">
    <location>
        <begin position="555"/>
        <end position="600"/>
    </location>
</feature>
<feature type="compositionally biased region" description="Basic and acidic residues" evidence="1">
    <location>
        <begin position="319"/>
        <end position="341"/>
    </location>
</feature>
<feature type="compositionally biased region" description="Basic residues" evidence="1">
    <location>
        <begin position="178"/>
        <end position="202"/>
    </location>
</feature>
<keyword evidence="3" id="KW-1185">Reference proteome</keyword>
<feature type="region of interest" description="Disordered" evidence="1">
    <location>
        <begin position="72"/>
        <end position="205"/>
    </location>
</feature>
<feature type="compositionally biased region" description="Low complexity" evidence="1">
    <location>
        <begin position="343"/>
        <end position="358"/>
    </location>
</feature>